<accession>A0ABQ0L994</accession>
<feature type="compositionally biased region" description="Low complexity" evidence="1">
    <location>
        <begin position="122"/>
        <end position="146"/>
    </location>
</feature>
<feature type="region of interest" description="Disordered" evidence="1">
    <location>
        <begin position="225"/>
        <end position="253"/>
    </location>
</feature>
<feature type="compositionally biased region" description="Basic and acidic residues" evidence="1">
    <location>
        <begin position="225"/>
        <end position="243"/>
    </location>
</feature>
<name>A0ABQ0L994_MYCCL</name>
<gene>
    <name evidence="2" type="ORF">MCHLO_05178</name>
</gene>
<dbReference type="EMBL" id="DF843931">
    <property type="protein sequence ID" value="GAT47732.1"/>
    <property type="molecule type" value="Genomic_DNA"/>
</dbReference>
<feature type="compositionally biased region" description="Polar residues" evidence="1">
    <location>
        <begin position="152"/>
        <end position="169"/>
    </location>
</feature>
<evidence type="ECO:0000313" key="3">
    <source>
        <dbReference type="Proteomes" id="UP000815677"/>
    </source>
</evidence>
<evidence type="ECO:0000313" key="2">
    <source>
        <dbReference type="EMBL" id="GAT47732.1"/>
    </source>
</evidence>
<organism evidence="2 3">
    <name type="scientific">Mycena chlorophos</name>
    <name type="common">Agaric fungus</name>
    <name type="synonym">Agaricus chlorophos</name>
    <dbReference type="NCBI Taxonomy" id="658473"/>
    <lineage>
        <taxon>Eukaryota</taxon>
        <taxon>Fungi</taxon>
        <taxon>Dikarya</taxon>
        <taxon>Basidiomycota</taxon>
        <taxon>Agaricomycotina</taxon>
        <taxon>Agaricomycetes</taxon>
        <taxon>Agaricomycetidae</taxon>
        <taxon>Agaricales</taxon>
        <taxon>Marasmiineae</taxon>
        <taxon>Mycenaceae</taxon>
        <taxon>Mycena</taxon>
    </lineage>
</organism>
<feature type="region of interest" description="Disordered" evidence="1">
    <location>
        <begin position="59"/>
        <end position="169"/>
    </location>
</feature>
<dbReference type="Proteomes" id="UP000815677">
    <property type="component" value="Unassembled WGS sequence"/>
</dbReference>
<protein>
    <submittedName>
        <fullName evidence="2">Uncharacterized protein</fullName>
    </submittedName>
</protein>
<reference evidence="2" key="1">
    <citation type="submission" date="2014-09" db="EMBL/GenBank/DDBJ databases">
        <title>Genome sequence of the luminous mushroom Mycena chlorophos for searching fungal bioluminescence genes.</title>
        <authorList>
            <person name="Tanaka Y."/>
            <person name="Kasuga D."/>
            <person name="Oba Y."/>
            <person name="Hase S."/>
            <person name="Sato K."/>
            <person name="Oba Y."/>
            <person name="Sakakibara Y."/>
        </authorList>
    </citation>
    <scope>NUCLEOTIDE SEQUENCE</scope>
</reference>
<proteinExistence type="predicted"/>
<evidence type="ECO:0000256" key="1">
    <source>
        <dbReference type="SAM" id="MobiDB-lite"/>
    </source>
</evidence>
<keyword evidence="3" id="KW-1185">Reference proteome</keyword>
<sequence length="323" mass="35088">MPPEGFVIRLSHSHIYVSLSSSYSPRRVPSGGVPLLRAKFEYKNNPPSAPEQKAAIEKMLSRRPGGLMVTSPPSSPEKPNTRSRPTRRVDVSPSKLPVAKKQKKADDSNEDVIEIHSDNSEPSKSSRTRPSATSTTTPASNSARSRPGPARGSTTSSVAPSSGRSTSAFTPVHALAGGSRPALAQSPADPFIVRDDDTKTVARRVSFAQDRDIEMEELVQVKDEDNVADKGKGKERAVGERPEQPMAGSSRAPASIAKIPTLSVAQKIQLAGQAQTAQDLQLRQEELDLRRQELEHQRGRLAFLLDLHRMGQLAQMSLVLRVE</sequence>